<evidence type="ECO:0000313" key="2">
    <source>
        <dbReference type="EMBL" id="VVT51074.1"/>
    </source>
</evidence>
<proteinExistence type="predicted"/>
<dbReference type="EMBL" id="CABVLU010000002">
    <property type="protein sequence ID" value="VVT51074.1"/>
    <property type="molecule type" value="Genomic_DNA"/>
</dbReference>
<dbReference type="RefSeq" id="XP_031853584.1">
    <property type="nucleotide sequence ID" value="XM_031997693.1"/>
</dbReference>
<evidence type="ECO:0000313" key="3">
    <source>
        <dbReference type="Proteomes" id="UP000398389"/>
    </source>
</evidence>
<name>A0A5E8BHE6_9ASCO</name>
<dbReference type="AlphaFoldDB" id="A0A5E8BHE6"/>
<protein>
    <submittedName>
        <fullName evidence="2">Uncharacterized protein</fullName>
    </submittedName>
</protein>
<reference evidence="2 3" key="1">
    <citation type="submission" date="2019-09" db="EMBL/GenBank/DDBJ databases">
        <authorList>
            <person name="Brejova B."/>
        </authorList>
    </citation>
    <scope>NUCLEOTIDE SEQUENCE [LARGE SCALE GENOMIC DNA]</scope>
</reference>
<feature type="region of interest" description="Disordered" evidence="1">
    <location>
        <begin position="62"/>
        <end position="82"/>
    </location>
</feature>
<sequence length="82" mass="9277">MSVEYIMIQPLSVGFGENQEKRRIQEQEFALRDGIQIKGQGLAMSVQYMGSSGMMNVRRKSRDTCGNQVPDELGSRELAHEK</sequence>
<feature type="compositionally biased region" description="Basic and acidic residues" evidence="1">
    <location>
        <begin position="73"/>
        <end position="82"/>
    </location>
</feature>
<evidence type="ECO:0000256" key="1">
    <source>
        <dbReference type="SAM" id="MobiDB-lite"/>
    </source>
</evidence>
<dbReference type="GeneID" id="43581793"/>
<accession>A0A5E8BHE6</accession>
<dbReference type="Proteomes" id="UP000398389">
    <property type="component" value="Unassembled WGS sequence"/>
</dbReference>
<keyword evidence="3" id="KW-1185">Reference proteome</keyword>
<organism evidence="2 3">
    <name type="scientific">Magnusiomyces paraingens</name>
    <dbReference type="NCBI Taxonomy" id="2606893"/>
    <lineage>
        <taxon>Eukaryota</taxon>
        <taxon>Fungi</taxon>
        <taxon>Dikarya</taxon>
        <taxon>Ascomycota</taxon>
        <taxon>Saccharomycotina</taxon>
        <taxon>Dipodascomycetes</taxon>
        <taxon>Dipodascales</taxon>
        <taxon>Dipodascaceae</taxon>
        <taxon>Magnusiomyces</taxon>
    </lineage>
</organism>
<gene>
    <name evidence="2" type="ORF">SAPINGB_P002975</name>
</gene>